<dbReference type="SUPFAM" id="SSF48613">
    <property type="entry name" value="Heme oxygenase-like"/>
    <property type="match status" value="1"/>
</dbReference>
<name>A0ABZ2LCT1_9BACT</name>
<dbReference type="InterPro" id="IPR016084">
    <property type="entry name" value="Haem_Oase-like_multi-hlx"/>
</dbReference>
<organism evidence="1 2">
    <name type="scientific">Pendulispora rubella</name>
    <dbReference type="NCBI Taxonomy" id="2741070"/>
    <lineage>
        <taxon>Bacteria</taxon>
        <taxon>Pseudomonadati</taxon>
        <taxon>Myxococcota</taxon>
        <taxon>Myxococcia</taxon>
        <taxon>Myxococcales</taxon>
        <taxon>Sorangiineae</taxon>
        <taxon>Pendulisporaceae</taxon>
        <taxon>Pendulispora</taxon>
    </lineage>
</organism>
<proteinExistence type="predicted"/>
<evidence type="ECO:0000313" key="1">
    <source>
        <dbReference type="EMBL" id="WXB08737.1"/>
    </source>
</evidence>
<dbReference type="EMBL" id="CP089983">
    <property type="protein sequence ID" value="WXB08737.1"/>
    <property type="molecule type" value="Genomic_DNA"/>
</dbReference>
<dbReference type="Proteomes" id="UP001374803">
    <property type="component" value="Chromosome"/>
</dbReference>
<dbReference type="RefSeq" id="WP_394838413.1">
    <property type="nucleotide sequence ID" value="NZ_CP089929.1"/>
</dbReference>
<accession>A0ABZ2LCT1</accession>
<dbReference type="Pfam" id="PF14518">
    <property type="entry name" value="Haem_oxygenas_2"/>
    <property type="match status" value="1"/>
</dbReference>
<reference evidence="1" key="1">
    <citation type="submission" date="2021-12" db="EMBL/GenBank/DDBJ databases">
        <title>Discovery of the Pendulisporaceae a myxobacterial family with distinct sporulation behavior and unique specialized metabolism.</title>
        <authorList>
            <person name="Garcia R."/>
            <person name="Popoff A."/>
            <person name="Bader C.D."/>
            <person name="Loehr J."/>
            <person name="Walesch S."/>
            <person name="Walt C."/>
            <person name="Boldt J."/>
            <person name="Bunk B."/>
            <person name="Haeckl F.J.F.P.J."/>
            <person name="Gunesch A.P."/>
            <person name="Birkelbach J."/>
            <person name="Nuebel U."/>
            <person name="Pietschmann T."/>
            <person name="Bach T."/>
            <person name="Mueller R."/>
        </authorList>
    </citation>
    <scope>NUCLEOTIDE SEQUENCE</scope>
    <source>
        <strain evidence="1">MSr11367</strain>
    </source>
</reference>
<keyword evidence="2" id="KW-1185">Reference proteome</keyword>
<gene>
    <name evidence="1" type="ORF">LVJ94_16035</name>
</gene>
<protein>
    <submittedName>
        <fullName evidence="1">Iron-containing redox enzyme family protein</fullName>
    </submittedName>
</protein>
<dbReference type="Gene3D" id="1.20.910.10">
    <property type="entry name" value="Heme oxygenase-like"/>
    <property type="match status" value="1"/>
</dbReference>
<evidence type="ECO:0000313" key="2">
    <source>
        <dbReference type="Proteomes" id="UP001374803"/>
    </source>
</evidence>
<sequence>MDDKSGRMEWILDVAEKYRAQIRRGPFFQSLEQIERVNDIKWVHQLIHQSREFTQALCLRYSLCHDKRYQRIFAEHAVEEADHPDQLIAWMAKYGFLSDVEGGAIPATRETIDSLAYCWRSAVHEPHDVQVIVLNVLSEGIALDFYTAVIPVLKRLDILSGRYWNIHREVDSRHLRMGLDLCGNVPSDSPTGMHYQRVLAHAASLYHQMLSSWVGKRGEPLER</sequence>